<name>A0AAD5U226_9FUNG</name>
<feature type="region of interest" description="Disordered" evidence="1">
    <location>
        <begin position="85"/>
        <end position="108"/>
    </location>
</feature>
<organism evidence="2 3">
    <name type="scientific">Clydaea vesicula</name>
    <dbReference type="NCBI Taxonomy" id="447962"/>
    <lineage>
        <taxon>Eukaryota</taxon>
        <taxon>Fungi</taxon>
        <taxon>Fungi incertae sedis</taxon>
        <taxon>Chytridiomycota</taxon>
        <taxon>Chytridiomycota incertae sedis</taxon>
        <taxon>Chytridiomycetes</taxon>
        <taxon>Lobulomycetales</taxon>
        <taxon>Lobulomycetaceae</taxon>
        <taxon>Clydaea</taxon>
    </lineage>
</organism>
<evidence type="ECO:0000313" key="3">
    <source>
        <dbReference type="Proteomes" id="UP001211065"/>
    </source>
</evidence>
<reference evidence="2" key="1">
    <citation type="submission" date="2020-05" db="EMBL/GenBank/DDBJ databases">
        <title>Phylogenomic resolution of chytrid fungi.</title>
        <authorList>
            <person name="Stajich J.E."/>
            <person name="Amses K."/>
            <person name="Simmons R."/>
            <person name="Seto K."/>
            <person name="Myers J."/>
            <person name="Bonds A."/>
            <person name="Quandt C.A."/>
            <person name="Barry K."/>
            <person name="Liu P."/>
            <person name="Grigoriev I."/>
            <person name="Longcore J.E."/>
            <person name="James T.Y."/>
        </authorList>
    </citation>
    <scope>NUCLEOTIDE SEQUENCE</scope>
    <source>
        <strain evidence="2">JEL0476</strain>
    </source>
</reference>
<dbReference type="AlphaFoldDB" id="A0AAD5U226"/>
<comment type="caution">
    <text evidence="2">The sequence shown here is derived from an EMBL/GenBank/DDBJ whole genome shotgun (WGS) entry which is preliminary data.</text>
</comment>
<dbReference type="Proteomes" id="UP001211065">
    <property type="component" value="Unassembled WGS sequence"/>
</dbReference>
<proteinExistence type="predicted"/>
<protein>
    <submittedName>
        <fullName evidence="2">Uncharacterized protein</fullName>
    </submittedName>
</protein>
<evidence type="ECO:0000256" key="1">
    <source>
        <dbReference type="SAM" id="MobiDB-lite"/>
    </source>
</evidence>
<gene>
    <name evidence="2" type="ORF">HK099_004244</name>
</gene>
<dbReference type="EMBL" id="JADGJW010000296">
    <property type="protein sequence ID" value="KAJ3220506.1"/>
    <property type="molecule type" value="Genomic_DNA"/>
</dbReference>
<keyword evidence="3" id="KW-1185">Reference proteome</keyword>
<evidence type="ECO:0000313" key="2">
    <source>
        <dbReference type="EMBL" id="KAJ3220506.1"/>
    </source>
</evidence>
<sequence length="598" mass="68930">MRRLPSFSSSTNSLISEPNDFQAILEEPPKTSKLTELSTLYFALRTVILDEQSEQTGQLLENFNEKQQQNLKKSSLSSIKSNSKDYMEIDSPDESPTTPQTPPFTTSDASLYNLSCNSAFNKRKRDFEMIVVDAKTRRLTNGLTSRLDRLHVEEIDTEDTKNFVNIGLGEGSFAGNESHQKISEELLELNNIVFEKRNSDVQINFKNVEASADTTASPQNFEKFYQVENAFSDQQIRMLKAINLQKKLPEEFFFQTWMAKKLELEHNLGFLQNDTFGVLTGASDSYDDIFLLVKKIVESAEWLSNNDLDNLVHLVPLWKTLQSNIKNFMTYINLVEEMKKTIKINLNLNFLVDNTQNYTIEEFELNFQSLVEIFKEKKSYFKDFVSNGGEQWISLGFPMNKELLDNFKSWIFNINLIVFLLFENQFNKGFYENGLSDARVTKTMKLILNVLNFTATCVAFNEVTATPKNLVDKSLLLSNVYCRYCLSILEKLETRKNSASGGEAKIVLIFENLTNLVQDLEVIMLHQKFIKSDKKYKCVSYSEEFLDKTIKEDEEEKESILKTIFQKLLEIGLILCTEKELEFEQNIKVLTSMIPSDI</sequence>
<accession>A0AAD5U226</accession>